<gene>
    <name evidence="1" type="ORF">EVAR_97093_1</name>
</gene>
<evidence type="ECO:0000313" key="2">
    <source>
        <dbReference type="Proteomes" id="UP000299102"/>
    </source>
</evidence>
<dbReference type="AlphaFoldDB" id="A0A4C1X6M8"/>
<sequence length="158" mass="17996">MGKIYRKQTPIIDFYKQSDHRMRIDGVFSRPMCRSIDLPMAAEVGGGGGQLVHCHRAGVFGRGKAAGGSAWKAFDVTTPPPFLPRRVRCRPAMLYIDVIFIYEASPWDLPSLWWRNCDVPHSWVSKSRCLPCILPWFDAKGPIKFKTTKRRLFIGNSK</sequence>
<keyword evidence="2" id="KW-1185">Reference proteome</keyword>
<evidence type="ECO:0000313" key="1">
    <source>
        <dbReference type="EMBL" id="GBP58690.1"/>
    </source>
</evidence>
<proteinExistence type="predicted"/>
<accession>A0A4C1X6M8</accession>
<name>A0A4C1X6M8_EUMVA</name>
<dbReference type="Proteomes" id="UP000299102">
    <property type="component" value="Unassembled WGS sequence"/>
</dbReference>
<dbReference type="EMBL" id="BGZK01000742">
    <property type="protein sequence ID" value="GBP58690.1"/>
    <property type="molecule type" value="Genomic_DNA"/>
</dbReference>
<comment type="caution">
    <text evidence="1">The sequence shown here is derived from an EMBL/GenBank/DDBJ whole genome shotgun (WGS) entry which is preliminary data.</text>
</comment>
<organism evidence="1 2">
    <name type="scientific">Eumeta variegata</name>
    <name type="common">Bagworm moth</name>
    <name type="synonym">Eumeta japonica</name>
    <dbReference type="NCBI Taxonomy" id="151549"/>
    <lineage>
        <taxon>Eukaryota</taxon>
        <taxon>Metazoa</taxon>
        <taxon>Ecdysozoa</taxon>
        <taxon>Arthropoda</taxon>
        <taxon>Hexapoda</taxon>
        <taxon>Insecta</taxon>
        <taxon>Pterygota</taxon>
        <taxon>Neoptera</taxon>
        <taxon>Endopterygota</taxon>
        <taxon>Lepidoptera</taxon>
        <taxon>Glossata</taxon>
        <taxon>Ditrysia</taxon>
        <taxon>Tineoidea</taxon>
        <taxon>Psychidae</taxon>
        <taxon>Oiketicinae</taxon>
        <taxon>Eumeta</taxon>
    </lineage>
</organism>
<protein>
    <submittedName>
        <fullName evidence="1">Uncharacterized protein</fullName>
    </submittedName>
</protein>
<reference evidence="1 2" key="1">
    <citation type="journal article" date="2019" name="Commun. Biol.">
        <title>The bagworm genome reveals a unique fibroin gene that provides high tensile strength.</title>
        <authorList>
            <person name="Kono N."/>
            <person name="Nakamura H."/>
            <person name="Ohtoshi R."/>
            <person name="Tomita M."/>
            <person name="Numata K."/>
            <person name="Arakawa K."/>
        </authorList>
    </citation>
    <scope>NUCLEOTIDE SEQUENCE [LARGE SCALE GENOMIC DNA]</scope>
</reference>